<accession>A0A828U312</accession>
<evidence type="ECO:0000313" key="1">
    <source>
        <dbReference type="EMBL" id="EHU41549.1"/>
    </source>
</evidence>
<organism evidence="1 2">
    <name type="scientific">Escherichia coli DEC2D</name>
    <dbReference type="NCBI Taxonomy" id="868141"/>
    <lineage>
        <taxon>Bacteria</taxon>
        <taxon>Pseudomonadati</taxon>
        <taxon>Pseudomonadota</taxon>
        <taxon>Gammaproteobacteria</taxon>
        <taxon>Enterobacterales</taxon>
        <taxon>Enterobacteriaceae</taxon>
        <taxon>Escherichia</taxon>
    </lineage>
</organism>
<evidence type="ECO:0000313" key="2">
    <source>
        <dbReference type="Proteomes" id="UP000005272"/>
    </source>
</evidence>
<dbReference type="AlphaFoldDB" id="A0A828U312"/>
<comment type="caution">
    <text evidence="1">The sequence shown here is derived from an EMBL/GenBank/DDBJ whole genome shotgun (WGS) entry which is preliminary data.</text>
</comment>
<protein>
    <submittedName>
        <fullName evidence="1">Uncharacterized protein</fullName>
    </submittedName>
</protein>
<reference evidence="1 2" key="1">
    <citation type="journal article" date="2012" name="J. Bacteriol.">
        <title>Draft Genome Sequences of the Diarrheagenic Escherichia coli Collection.</title>
        <authorList>
            <person name="Hazen T.H."/>
            <person name="Sahl J.W."/>
            <person name="Redman J.C."/>
            <person name="Morris C.R."/>
            <person name="Daugherty S.C."/>
            <person name="Chibucos M.C."/>
            <person name="Sengamalay N.A."/>
            <person name="Fraser-Liggett C.M."/>
            <person name="Steinsland H."/>
            <person name="Whittam T.S."/>
            <person name="Whittam B."/>
            <person name="Manning S.D."/>
            <person name="Rasko D.A."/>
        </authorList>
    </citation>
    <scope>NUCLEOTIDE SEQUENCE [LARGE SCALE GENOMIC DNA]</scope>
    <source>
        <strain evidence="1 2">DEC2D</strain>
    </source>
</reference>
<dbReference type="Proteomes" id="UP000005272">
    <property type="component" value="Unassembled WGS sequence"/>
</dbReference>
<dbReference type="EMBL" id="AIFC01000033">
    <property type="protein sequence ID" value="EHU41549.1"/>
    <property type="molecule type" value="Genomic_DNA"/>
</dbReference>
<sequence>MFITPFNVCFRAFNKIVLNNFLREKIKFNAVQSALQYGLLAANTVIAGMKKCEFY</sequence>
<name>A0A828U312_ECOLX</name>
<gene>
    <name evidence="1" type="ORF">ECDEC2D_3635</name>
</gene>
<proteinExistence type="predicted"/>